<dbReference type="PROSITE" id="PS50110">
    <property type="entry name" value="RESPONSE_REGULATORY"/>
    <property type="match status" value="1"/>
</dbReference>
<dbReference type="SUPFAM" id="SSF46894">
    <property type="entry name" value="C-terminal effector domain of the bipartite response regulators"/>
    <property type="match status" value="1"/>
</dbReference>
<sequence length="233" mass="25562">MVQPPPLTSALVDESSRRICALPQERMSRDATIHIVDDDDAVRDSLSLLLSTDGFRVRAHESASRFLASVDSGDTGCVVTDARMPEMTGIELLEAMKARHLSLPVVVITAYADVSLAVQAMKQGAFDFLEKPFDNEALIACVRLALAYEREEQFRAAETQTIEARLQTLTARESEVLERLLHGMPNKVIGRELGISVRTVEVHRANVMLKMSAGSLSELVRMSLAAEQARGKG</sequence>
<dbReference type="SMART" id="SM00448">
    <property type="entry name" value="REC"/>
    <property type="match status" value="1"/>
</dbReference>
<dbReference type="PROSITE" id="PS50043">
    <property type="entry name" value="HTH_LUXR_2"/>
    <property type="match status" value="1"/>
</dbReference>
<keyword evidence="3" id="KW-0805">Transcription regulation</keyword>
<dbReference type="Proteomes" id="UP000245137">
    <property type="component" value="Unassembled WGS sequence"/>
</dbReference>
<dbReference type="GO" id="GO:0003677">
    <property type="term" value="F:DNA binding"/>
    <property type="evidence" value="ECO:0007669"/>
    <property type="project" value="UniProtKB-KW"/>
</dbReference>
<protein>
    <submittedName>
        <fullName evidence="9 10">Response regulator</fullName>
    </submittedName>
</protein>
<dbReference type="InterPro" id="IPR000792">
    <property type="entry name" value="Tscrpt_reg_LuxR_C"/>
</dbReference>
<evidence type="ECO:0000256" key="4">
    <source>
        <dbReference type="ARBA" id="ARBA00023125"/>
    </source>
</evidence>
<keyword evidence="5" id="KW-0804">Transcription</keyword>
<dbReference type="CDD" id="cd17537">
    <property type="entry name" value="REC_FixJ"/>
    <property type="match status" value="1"/>
</dbReference>
<reference evidence="10 12" key="3">
    <citation type="submission" date="2019-07" db="EMBL/GenBank/DDBJ databases">
        <title>Ln-dependent methylotrophs.</title>
        <authorList>
            <person name="Tani A."/>
        </authorList>
    </citation>
    <scope>NUCLEOTIDE SEQUENCE [LARGE SCALE GENOMIC DNA]</scope>
    <source>
        <strain evidence="10 12">SM89A</strain>
    </source>
</reference>
<dbReference type="InterPro" id="IPR036388">
    <property type="entry name" value="WH-like_DNA-bd_sf"/>
</dbReference>
<evidence type="ECO:0000256" key="1">
    <source>
        <dbReference type="ARBA" id="ARBA00022553"/>
    </source>
</evidence>
<evidence type="ECO:0000256" key="2">
    <source>
        <dbReference type="ARBA" id="ARBA00023012"/>
    </source>
</evidence>
<dbReference type="NCBIfam" id="NF006900">
    <property type="entry name" value="PRK09390.1"/>
    <property type="match status" value="1"/>
</dbReference>
<dbReference type="FunFam" id="3.40.50.2300:FF:000018">
    <property type="entry name" value="DNA-binding transcriptional regulator NtrC"/>
    <property type="match status" value="1"/>
</dbReference>
<keyword evidence="4 9" id="KW-0238">DNA-binding</keyword>
<dbReference type="SUPFAM" id="SSF52172">
    <property type="entry name" value="CheY-like"/>
    <property type="match status" value="1"/>
</dbReference>
<evidence type="ECO:0000313" key="11">
    <source>
        <dbReference type="Proteomes" id="UP000245137"/>
    </source>
</evidence>
<dbReference type="PANTHER" id="PTHR44688:SF16">
    <property type="entry name" value="DNA-BINDING TRANSCRIPTIONAL ACTIVATOR DEVR_DOSR"/>
    <property type="match status" value="1"/>
</dbReference>
<reference evidence="9 11" key="1">
    <citation type="journal article" date="2018" name="Appl. Microbiol. Biotechnol.">
        <title>Co-cultivation of the strictly anaerobic methanogen Methanosarcina barkeri with aerobic methanotrophs in an oxygen-limited membrane bioreactor.</title>
        <authorList>
            <person name="In 't Zandt M.H."/>
            <person name="van den Bosch T.J.M."/>
            <person name="Rijkers R."/>
            <person name="van Kessel M.A.H.J."/>
            <person name="Jetten M.S.M."/>
            <person name="Welte C.U."/>
        </authorList>
    </citation>
    <scope>NUCLEOTIDE SEQUENCE [LARGE SCALE GENOMIC DNA]</scope>
    <source>
        <strain evidence="9 11">DSM 17706</strain>
    </source>
</reference>
<dbReference type="OrthoDB" id="9782655at2"/>
<dbReference type="Proteomes" id="UP000316781">
    <property type="component" value="Unassembled WGS sequence"/>
</dbReference>
<dbReference type="PRINTS" id="PR00038">
    <property type="entry name" value="HTHLUXR"/>
</dbReference>
<feature type="modified residue" description="4-aspartylphosphate" evidence="6">
    <location>
        <position position="81"/>
    </location>
</feature>
<dbReference type="Pfam" id="PF00196">
    <property type="entry name" value="GerE"/>
    <property type="match status" value="1"/>
</dbReference>
<evidence type="ECO:0000313" key="12">
    <source>
        <dbReference type="Proteomes" id="UP000316781"/>
    </source>
</evidence>
<evidence type="ECO:0000259" key="7">
    <source>
        <dbReference type="PROSITE" id="PS50043"/>
    </source>
</evidence>
<evidence type="ECO:0000313" key="9">
    <source>
        <dbReference type="EMBL" id="PWB94814.1"/>
    </source>
</evidence>
<evidence type="ECO:0000256" key="3">
    <source>
        <dbReference type="ARBA" id="ARBA00023015"/>
    </source>
</evidence>
<dbReference type="PANTHER" id="PTHR44688">
    <property type="entry name" value="DNA-BINDING TRANSCRIPTIONAL ACTIVATOR DEVR_DOSR"/>
    <property type="match status" value="1"/>
</dbReference>
<dbReference type="Gene3D" id="1.10.10.10">
    <property type="entry name" value="Winged helix-like DNA-binding domain superfamily/Winged helix DNA-binding domain"/>
    <property type="match status" value="1"/>
</dbReference>
<feature type="domain" description="HTH luxR-type" evidence="7">
    <location>
        <begin position="162"/>
        <end position="227"/>
    </location>
</feature>
<dbReference type="InterPro" id="IPR016032">
    <property type="entry name" value="Sig_transdc_resp-reg_C-effctor"/>
</dbReference>
<evidence type="ECO:0000256" key="6">
    <source>
        <dbReference type="PROSITE-ProRule" id="PRU00169"/>
    </source>
</evidence>
<keyword evidence="1 6" id="KW-0597">Phosphoprotein</keyword>
<keyword evidence="2" id="KW-0902">Two-component regulatory system</keyword>
<dbReference type="AlphaFoldDB" id="A0A2U1ST84"/>
<organism evidence="9 11">
    <name type="scientific">Methylosinus sporium</name>
    <dbReference type="NCBI Taxonomy" id="428"/>
    <lineage>
        <taxon>Bacteria</taxon>
        <taxon>Pseudomonadati</taxon>
        <taxon>Pseudomonadota</taxon>
        <taxon>Alphaproteobacteria</taxon>
        <taxon>Hyphomicrobiales</taxon>
        <taxon>Methylocystaceae</taxon>
        <taxon>Methylosinus</taxon>
    </lineage>
</organism>
<dbReference type="CDD" id="cd06170">
    <property type="entry name" value="LuxR_C_like"/>
    <property type="match status" value="1"/>
</dbReference>
<proteinExistence type="predicted"/>
<name>A0A2U1ST84_METSR</name>
<keyword evidence="11" id="KW-1185">Reference proteome</keyword>
<dbReference type="SMART" id="SM00421">
    <property type="entry name" value="HTH_LUXR"/>
    <property type="match status" value="1"/>
</dbReference>
<dbReference type="Gene3D" id="3.40.50.2300">
    <property type="match status" value="1"/>
</dbReference>
<dbReference type="EMBL" id="PUIV01000006">
    <property type="protein sequence ID" value="PWB94814.1"/>
    <property type="molecule type" value="Genomic_DNA"/>
</dbReference>
<comment type="caution">
    <text evidence="9">The sequence shown here is derived from an EMBL/GenBank/DDBJ whole genome shotgun (WGS) entry which is preliminary data.</text>
</comment>
<evidence type="ECO:0000256" key="5">
    <source>
        <dbReference type="ARBA" id="ARBA00023163"/>
    </source>
</evidence>
<dbReference type="EMBL" id="VJMF01000131">
    <property type="protein sequence ID" value="TRL22065.1"/>
    <property type="molecule type" value="Genomic_DNA"/>
</dbReference>
<dbReference type="GO" id="GO:0000160">
    <property type="term" value="P:phosphorelay signal transduction system"/>
    <property type="evidence" value="ECO:0007669"/>
    <property type="project" value="UniProtKB-KW"/>
</dbReference>
<accession>A0A2U1ST84</accession>
<gene>
    <name evidence="9" type="primary">fixJ</name>
    <name evidence="9" type="ORF">C5689_06995</name>
    <name evidence="10" type="ORF">FM996_21300</name>
</gene>
<dbReference type="PROSITE" id="PS00622">
    <property type="entry name" value="HTH_LUXR_1"/>
    <property type="match status" value="1"/>
</dbReference>
<reference evidence="9" key="2">
    <citation type="submission" date="2018-02" db="EMBL/GenBank/DDBJ databases">
        <authorList>
            <person name="Cohen D.B."/>
            <person name="Kent A.D."/>
        </authorList>
    </citation>
    <scope>NUCLEOTIDE SEQUENCE</scope>
    <source>
        <strain evidence="9">DSM 17706</strain>
    </source>
</reference>
<feature type="domain" description="Response regulatory" evidence="8">
    <location>
        <begin position="32"/>
        <end position="146"/>
    </location>
</feature>
<dbReference type="InterPro" id="IPR011006">
    <property type="entry name" value="CheY-like_superfamily"/>
</dbReference>
<dbReference type="GO" id="GO:0006355">
    <property type="term" value="P:regulation of DNA-templated transcription"/>
    <property type="evidence" value="ECO:0007669"/>
    <property type="project" value="InterPro"/>
</dbReference>
<evidence type="ECO:0000259" key="8">
    <source>
        <dbReference type="PROSITE" id="PS50110"/>
    </source>
</evidence>
<dbReference type="Pfam" id="PF00072">
    <property type="entry name" value="Response_reg"/>
    <property type="match status" value="1"/>
</dbReference>
<evidence type="ECO:0000313" key="10">
    <source>
        <dbReference type="EMBL" id="TRL22065.1"/>
    </source>
</evidence>
<dbReference type="InterPro" id="IPR001789">
    <property type="entry name" value="Sig_transdc_resp-reg_receiver"/>
</dbReference>